<comment type="subcellular location">
    <subcellularLocation>
        <location evidence="1">Cell membrane</location>
        <topology evidence="1">Multi-pass membrane protein</topology>
    </subcellularLocation>
</comment>
<feature type="transmembrane region" description="Helical" evidence="10">
    <location>
        <begin position="192"/>
        <end position="215"/>
    </location>
</feature>
<dbReference type="GO" id="GO:0006811">
    <property type="term" value="P:monoatomic ion transport"/>
    <property type="evidence" value="ECO:0007669"/>
    <property type="project" value="UniProtKB-KW"/>
</dbReference>
<organism evidence="11 12">
    <name type="scientific">Segatella buccae</name>
    <dbReference type="NCBI Taxonomy" id="28126"/>
    <lineage>
        <taxon>Bacteria</taxon>
        <taxon>Pseudomonadati</taxon>
        <taxon>Bacteroidota</taxon>
        <taxon>Bacteroidia</taxon>
        <taxon>Bacteroidales</taxon>
        <taxon>Prevotellaceae</taxon>
        <taxon>Segatella</taxon>
    </lineage>
</organism>
<dbReference type="PIRSF" id="PIRSF006603">
    <property type="entry name" value="DinF"/>
    <property type="match status" value="1"/>
</dbReference>
<dbReference type="GO" id="GO:0005886">
    <property type="term" value="C:plasma membrane"/>
    <property type="evidence" value="ECO:0007669"/>
    <property type="project" value="UniProtKB-SubCell"/>
</dbReference>
<evidence type="ECO:0000256" key="7">
    <source>
        <dbReference type="ARBA" id="ARBA00023065"/>
    </source>
</evidence>
<evidence type="ECO:0000313" key="11">
    <source>
        <dbReference type="EMBL" id="SUB96455.1"/>
    </source>
</evidence>
<proteinExistence type="predicted"/>
<dbReference type="GO" id="GO:0042910">
    <property type="term" value="F:xenobiotic transmembrane transporter activity"/>
    <property type="evidence" value="ECO:0007669"/>
    <property type="project" value="InterPro"/>
</dbReference>
<dbReference type="InterPro" id="IPR002528">
    <property type="entry name" value="MATE_fam"/>
</dbReference>
<evidence type="ECO:0000313" key="12">
    <source>
        <dbReference type="Proteomes" id="UP000255283"/>
    </source>
</evidence>
<keyword evidence="4" id="KW-1003">Cell membrane</keyword>
<dbReference type="PANTHER" id="PTHR43298">
    <property type="entry name" value="MULTIDRUG RESISTANCE PROTEIN NORM-RELATED"/>
    <property type="match status" value="1"/>
</dbReference>
<dbReference type="CDD" id="cd13131">
    <property type="entry name" value="MATE_NorM_like"/>
    <property type="match status" value="1"/>
</dbReference>
<feature type="transmembrane region" description="Helical" evidence="10">
    <location>
        <begin position="246"/>
        <end position="267"/>
    </location>
</feature>
<evidence type="ECO:0000256" key="2">
    <source>
        <dbReference type="ARBA" id="ARBA00022448"/>
    </source>
</evidence>
<evidence type="ECO:0000256" key="5">
    <source>
        <dbReference type="ARBA" id="ARBA00022692"/>
    </source>
</evidence>
<evidence type="ECO:0000256" key="1">
    <source>
        <dbReference type="ARBA" id="ARBA00004651"/>
    </source>
</evidence>
<feature type="transmembrane region" description="Helical" evidence="10">
    <location>
        <begin position="273"/>
        <end position="298"/>
    </location>
</feature>
<dbReference type="NCBIfam" id="TIGR00797">
    <property type="entry name" value="matE"/>
    <property type="match status" value="1"/>
</dbReference>
<evidence type="ECO:0000256" key="6">
    <source>
        <dbReference type="ARBA" id="ARBA00022989"/>
    </source>
</evidence>
<feature type="transmembrane region" description="Helical" evidence="10">
    <location>
        <begin position="127"/>
        <end position="148"/>
    </location>
</feature>
<dbReference type="Pfam" id="PF01554">
    <property type="entry name" value="MatE"/>
    <property type="match status" value="2"/>
</dbReference>
<dbReference type="InterPro" id="IPR050222">
    <property type="entry name" value="MATE_MdtK"/>
</dbReference>
<dbReference type="InterPro" id="IPR048279">
    <property type="entry name" value="MdtK-like"/>
</dbReference>
<name>A0AAQ1UN27_9BACT</name>
<feature type="transmembrane region" description="Helical" evidence="10">
    <location>
        <begin position="405"/>
        <end position="433"/>
    </location>
</feature>
<feature type="transmembrane region" description="Helical" evidence="10">
    <location>
        <begin position="53"/>
        <end position="74"/>
    </location>
</feature>
<evidence type="ECO:0000256" key="4">
    <source>
        <dbReference type="ARBA" id="ARBA00022475"/>
    </source>
</evidence>
<dbReference type="EMBL" id="UGTJ01000002">
    <property type="protein sequence ID" value="SUB96455.1"/>
    <property type="molecule type" value="Genomic_DNA"/>
</dbReference>
<keyword evidence="2" id="KW-0813">Transport</keyword>
<feature type="transmembrane region" description="Helical" evidence="10">
    <location>
        <begin position="349"/>
        <end position="367"/>
    </location>
</feature>
<reference evidence="11 12" key="1">
    <citation type="submission" date="2018-06" db="EMBL/GenBank/DDBJ databases">
        <authorList>
            <consortium name="Pathogen Informatics"/>
            <person name="Doyle S."/>
        </authorList>
    </citation>
    <scope>NUCLEOTIDE SEQUENCE [LARGE SCALE GENOMIC DNA]</scope>
    <source>
        <strain evidence="11 12">NCTC13063</strain>
    </source>
</reference>
<feature type="transmembrane region" description="Helical" evidence="10">
    <location>
        <begin position="319"/>
        <end position="337"/>
    </location>
</feature>
<dbReference type="AlphaFoldDB" id="A0AAQ1UN27"/>
<sequence length="454" mass="49477">MQTIEQQSHYRELASLGLPIIIGQLGTIVLGFADTLMIGHHSTQELAAAGLVNNVFALVLLFYLGFSYGLTPLVGRLYGREEHTAIGRMVKNSLAANLLVGLLLTALMTALYFNLHRIGQPQELLGIIRPYFLVNLVSIFFVGVFNTLKQFFDGITRTRTPMWVMIAGNVFNIFFNWMLIYGVGPFPEMGLLGAGLATLGSRVLMAGGLCCAALAGRDYREQRRGFAAGRVNRADLGQLNRLGWPLALQLGMETAAFSLSSVMVGWISTTALAAHQVMITISQLFYMIYYGMAAAVSIRVSHFMGQHDMAAVRANTRDGFRLVTAIALGMTVPVGLLRHQLGGLFSDSAEVQAMVATVIIPLIIYQFGDGLQCTYANALRGISCVSPMVTIAFVAYFLVCLPLGYVLGIVCGFGLVGIWAAFPFGLTLAGILYRRRFFKELRKLEVSLGVGKDE</sequence>
<accession>A0AAQ1UN27</accession>
<keyword evidence="3" id="KW-0050">Antiport</keyword>
<feature type="transmembrane region" description="Helical" evidence="10">
    <location>
        <begin position="160"/>
        <end position="180"/>
    </location>
</feature>
<dbReference type="RefSeq" id="WP_115154204.1">
    <property type="nucleotide sequence ID" value="NZ_CAUUQQ010000055.1"/>
</dbReference>
<dbReference type="Proteomes" id="UP000255283">
    <property type="component" value="Unassembled WGS sequence"/>
</dbReference>
<keyword evidence="5 10" id="KW-0812">Transmembrane</keyword>
<evidence type="ECO:0000256" key="3">
    <source>
        <dbReference type="ARBA" id="ARBA00022449"/>
    </source>
</evidence>
<gene>
    <name evidence="11" type="primary">norM_2</name>
    <name evidence="11" type="ORF">NCTC13063_02213</name>
</gene>
<keyword evidence="6 10" id="KW-1133">Transmembrane helix</keyword>
<feature type="transmembrane region" description="Helical" evidence="10">
    <location>
        <begin position="94"/>
        <end position="115"/>
    </location>
</feature>
<dbReference type="PANTHER" id="PTHR43298:SF2">
    <property type="entry name" value="FMN_FAD EXPORTER YEEO-RELATED"/>
    <property type="match status" value="1"/>
</dbReference>
<evidence type="ECO:0000256" key="9">
    <source>
        <dbReference type="ARBA" id="ARBA00031636"/>
    </source>
</evidence>
<keyword evidence="7" id="KW-0406">Ion transport</keyword>
<keyword evidence="8 10" id="KW-0472">Membrane</keyword>
<comment type="caution">
    <text evidence="11">The sequence shown here is derived from an EMBL/GenBank/DDBJ whole genome shotgun (WGS) entry which is preliminary data.</text>
</comment>
<evidence type="ECO:0000256" key="8">
    <source>
        <dbReference type="ARBA" id="ARBA00023136"/>
    </source>
</evidence>
<feature type="transmembrane region" description="Helical" evidence="10">
    <location>
        <begin position="12"/>
        <end position="33"/>
    </location>
</feature>
<evidence type="ECO:0000256" key="10">
    <source>
        <dbReference type="SAM" id="Phobius"/>
    </source>
</evidence>
<dbReference type="GO" id="GO:0015297">
    <property type="term" value="F:antiporter activity"/>
    <property type="evidence" value="ECO:0007669"/>
    <property type="project" value="UniProtKB-KW"/>
</dbReference>
<protein>
    <recommendedName>
        <fullName evidence="9">Multidrug-efflux transporter</fullName>
    </recommendedName>
</protein>